<comment type="caution">
    <text evidence="7">The sequence shown here is derived from an EMBL/GenBank/DDBJ whole genome shotgun (WGS) entry which is preliminary data.</text>
</comment>
<feature type="region of interest" description="Disordered" evidence="4">
    <location>
        <begin position="374"/>
        <end position="416"/>
    </location>
</feature>
<feature type="domain" description="Myb-like" evidence="5">
    <location>
        <begin position="161"/>
        <end position="210"/>
    </location>
</feature>
<proteinExistence type="predicted"/>
<dbReference type="SUPFAM" id="SSF46689">
    <property type="entry name" value="Homeodomain-like"/>
    <property type="match status" value="2"/>
</dbReference>
<evidence type="ECO:0000259" key="5">
    <source>
        <dbReference type="PROSITE" id="PS50090"/>
    </source>
</evidence>
<dbReference type="GO" id="GO:0000976">
    <property type="term" value="F:transcription cis-regulatory region binding"/>
    <property type="evidence" value="ECO:0007669"/>
    <property type="project" value="TreeGrafter"/>
</dbReference>
<evidence type="ECO:0000256" key="3">
    <source>
        <dbReference type="ARBA" id="ARBA00023242"/>
    </source>
</evidence>
<protein>
    <submittedName>
        <fullName evidence="7">RNA polymerase I transcription termination factor reb1</fullName>
    </submittedName>
</protein>
<evidence type="ECO:0000313" key="7">
    <source>
        <dbReference type="EMBL" id="KAF0525039.1"/>
    </source>
</evidence>
<keyword evidence="3" id="KW-0539">Nucleus</keyword>
<dbReference type="Pfam" id="PF13921">
    <property type="entry name" value="Myb_DNA-bind_6"/>
    <property type="match status" value="1"/>
</dbReference>
<dbReference type="PROSITE" id="PS50090">
    <property type="entry name" value="MYB_LIKE"/>
    <property type="match status" value="2"/>
</dbReference>
<evidence type="ECO:0000256" key="1">
    <source>
        <dbReference type="ARBA" id="ARBA00004123"/>
    </source>
</evidence>
<dbReference type="GO" id="GO:0003700">
    <property type="term" value="F:DNA-binding transcription factor activity"/>
    <property type="evidence" value="ECO:0007669"/>
    <property type="project" value="TreeGrafter"/>
</dbReference>
<evidence type="ECO:0000313" key="8">
    <source>
        <dbReference type="Proteomes" id="UP000439903"/>
    </source>
</evidence>
<dbReference type="GO" id="GO:0005634">
    <property type="term" value="C:nucleus"/>
    <property type="evidence" value="ECO:0007669"/>
    <property type="project" value="UniProtKB-SubCell"/>
</dbReference>
<dbReference type="AlphaFoldDB" id="A0A8H4ENT9"/>
<dbReference type="PROSITE" id="PS51294">
    <property type="entry name" value="HTH_MYB"/>
    <property type="match status" value="2"/>
</dbReference>
<keyword evidence="2" id="KW-0238">DNA-binding</keyword>
<sequence>MSSSSSEESVSESNSSVNYAKTTMNNRTRNKNKRGSSKISVSDDASISHLNMVQLTEGDLAVDLDDETQRTILTNRWLERKALDKLGIKYKKGRFSKEEKSKLAKAMQDYQRINSLSDDDIKQLIYGRNPKVHENFWKYMAMALGTRPLKTVSQHIQRRYHPFNYTGAWNPEDDNELIKLVKIHHHDWVTIGNELGRMGTQCRDRWRDYVQYKNDKLRGRWTKEEEQKLINIIVEITGQNDADISLDWGIPWQQVSSLMENTRSPNQCRAKWVKELRLQYELDGPVPKWTSYDSYILVQKLYESQYDDETSVDWSGLNDEKWGPWTPGYLMNIWNHLKYTIKDFNIKSFRDNVIELVDRYTNMPPKKGYRSRMIIESDEEDHPSSSKTNQPTIDSQSTPEYLSTTSSEESDGSSSS</sequence>
<dbReference type="CDD" id="cd00167">
    <property type="entry name" value="SANT"/>
    <property type="match status" value="2"/>
</dbReference>
<organism evidence="7 8">
    <name type="scientific">Gigaspora margarita</name>
    <dbReference type="NCBI Taxonomy" id="4874"/>
    <lineage>
        <taxon>Eukaryota</taxon>
        <taxon>Fungi</taxon>
        <taxon>Fungi incertae sedis</taxon>
        <taxon>Mucoromycota</taxon>
        <taxon>Glomeromycotina</taxon>
        <taxon>Glomeromycetes</taxon>
        <taxon>Diversisporales</taxon>
        <taxon>Gigasporaceae</taxon>
        <taxon>Gigaspora</taxon>
    </lineage>
</organism>
<keyword evidence="8" id="KW-1185">Reference proteome</keyword>
<dbReference type="Proteomes" id="UP000439903">
    <property type="component" value="Unassembled WGS sequence"/>
</dbReference>
<feature type="compositionally biased region" description="Polar residues" evidence="4">
    <location>
        <begin position="385"/>
        <end position="402"/>
    </location>
</feature>
<feature type="compositionally biased region" description="Low complexity" evidence="4">
    <location>
        <begin position="1"/>
        <end position="27"/>
    </location>
</feature>
<dbReference type="SMART" id="SM00717">
    <property type="entry name" value="SANT"/>
    <property type="match status" value="3"/>
</dbReference>
<evidence type="ECO:0000256" key="4">
    <source>
        <dbReference type="SAM" id="MobiDB-lite"/>
    </source>
</evidence>
<dbReference type="EMBL" id="WTPW01000305">
    <property type="protein sequence ID" value="KAF0525039.1"/>
    <property type="molecule type" value="Genomic_DNA"/>
</dbReference>
<dbReference type="Gene3D" id="1.10.10.60">
    <property type="entry name" value="Homeodomain-like"/>
    <property type="match status" value="2"/>
</dbReference>
<dbReference type="InterPro" id="IPR017930">
    <property type="entry name" value="Myb_dom"/>
</dbReference>
<feature type="compositionally biased region" description="Low complexity" evidence="4">
    <location>
        <begin position="403"/>
        <end position="416"/>
    </location>
</feature>
<name>A0A8H4ENT9_GIGMA</name>
<feature type="region of interest" description="Disordered" evidence="4">
    <location>
        <begin position="1"/>
        <end position="41"/>
    </location>
</feature>
<gene>
    <name evidence="7" type="ORF">F8M41_014785</name>
</gene>
<feature type="domain" description="Myb-like" evidence="5">
    <location>
        <begin position="213"/>
        <end position="276"/>
    </location>
</feature>
<dbReference type="PANTHER" id="PTHR46380:SF2">
    <property type="entry name" value="CYCLIN-D-BINDING MYB-LIKE TRANSCRIPTION FACTOR 1"/>
    <property type="match status" value="1"/>
</dbReference>
<dbReference type="InterPro" id="IPR001005">
    <property type="entry name" value="SANT/Myb"/>
</dbReference>
<dbReference type="PANTHER" id="PTHR46380">
    <property type="entry name" value="CYCLIN-D-BINDING MYB-LIKE TRANSCRIPTION FACTOR 1"/>
    <property type="match status" value="1"/>
</dbReference>
<dbReference type="InterPro" id="IPR009057">
    <property type="entry name" value="Homeodomain-like_sf"/>
</dbReference>
<comment type="subcellular location">
    <subcellularLocation>
        <location evidence="1">Nucleus</location>
    </subcellularLocation>
</comment>
<evidence type="ECO:0000259" key="6">
    <source>
        <dbReference type="PROSITE" id="PS51294"/>
    </source>
</evidence>
<feature type="domain" description="HTH myb-type" evidence="6">
    <location>
        <begin position="215"/>
        <end position="280"/>
    </location>
</feature>
<feature type="domain" description="HTH myb-type" evidence="6">
    <location>
        <begin position="167"/>
        <end position="214"/>
    </location>
</feature>
<reference evidence="7 8" key="1">
    <citation type="journal article" date="2019" name="Environ. Microbiol.">
        <title>At the nexus of three kingdoms: the genome of the mycorrhizal fungus Gigaspora margarita provides insights into plant, endobacterial and fungal interactions.</title>
        <authorList>
            <person name="Venice F."/>
            <person name="Ghignone S."/>
            <person name="Salvioli di Fossalunga A."/>
            <person name="Amselem J."/>
            <person name="Novero M."/>
            <person name="Xianan X."/>
            <person name="Sedzielewska Toro K."/>
            <person name="Morin E."/>
            <person name="Lipzen A."/>
            <person name="Grigoriev I.V."/>
            <person name="Henrissat B."/>
            <person name="Martin F.M."/>
            <person name="Bonfante P."/>
        </authorList>
    </citation>
    <scope>NUCLEOTIDE SEQUENCE [LARGE SCALE GENOMIC DNA]</scope>
    <source>
        <strain evidence="7 8">BEG34</strain>
    </source>
</reference>
<evidence type="ECO:0000256" key="2">
    <source>
        <dbReference type="ARBA" id="ARBA00023125"/>
    </source>
</evidence>
<dbReference type="InterPro" id="IPR051651">
    <property type="entry name" value="DMTF1_DNA-bind_reg"/>
</dbReference>
<dbReference type="OrthoDB" id="39591at2759"/>
<accession>A0A8H4ENT9</accession>